<evidence type="ECO:0000259" key="1">
    <source>
        <dbReference type="Pfam" id="PF00899"/>
    </source>
</evidence>
<protein>
    <submittedName>
        <fullName evidence="2">tRNA threonylcarbamoyladenosine dehydratase</fullName>
    </submittedName>
</protein>
<dbReference type="GO" id="GO:0061504">
    <property type="term" value="P:cyclic threonylcarbamoyladenosine biosynthetic process"/>
    <property type="evidence" value="ECO:0007669"/>
    <property type="project" value="TreeGrafter"/>
</dbReference>
<dbReference type="InterPro" id="IPR000594">
    <property type="entry name" value="ThiF_NAD_FAD-bd"/>
</dbReference>
<evidence type="ECO:0000313" key="2">
    <source>
        <dbReference type="EMBL" id="HIU53787.1"/>
    </source>
</evidence>
<name>A0A9D1M581_9PROT</name>
<dbReference type="GO" id="GO:0008641">
    <property type="term" value="F:ubiquitin-like modifier activating enzyme activity"/>
    <property type="evidence" value="ECO:0007669"/>
    <property type="project" value="InterPro"/>
</dbReference>
<dbReference type="CDD" id="cd00755">
    <property type="entry name" value="YgdL_like"/>
    <property type="match status" value="1"/>
</dbReference>
<dbReference type="Gene3D" id="3.40.50.720">
    <property type="entry name" value="NAD(P)-binding Rossmann-like Domain"/>
    <property type="match status" value="1"/>
</dbReference>
<dbReference type="AlphaFoldDB" id="A0A9D1M581"/>
<dbReference type="InterPro" id="IPR045886">
    <property type="entry name" value="ThiF/MoeB/HesA"/>
</dbReference>
<dbReference type="InterPro" id="IPR035985">
    <property type="entry name" value="Ubiquitin-activating_enz"/>
</dbReference>
<dbReference type="PANTHER" id="PTHR43267:SF1">
    <property type="entry name" value="TRNA THREONYLCARBAMOYLADENOSINE DEHYDRATASE"/>
    <property type="match status" value="1"/>
</dbReference>
<evidence type="ECO:0000313" key="3">
    <source>
        <dbReference type="Proteomes" id="UP000824107"/>
    </source>
</evidence>
<dbReference type="Pfam" id="PF00899">
    <property type="entry name" value="ThiF"/>
    <property type="match status" value="1"/>
</dbReference>
<dbReference type="PANTHER" id="PTHR43267">
    <property type="entry name" value="TRNA THREONYLCARBAMOYLADENOSINE DEHYDRATASE"/>
    <property type="match status" value="1"/>
</dbReference>
<dbReference type="EMBL" id="DVNC01000049">
    <property type="protein sequence ID" value="HIU53787.1"/>
    <property type="molecule type" value="Genomic_DNA"/>
</dbReference>
<accession>A0A9D1M581</accession>
<dbReference type="Proteomes" id="UP000824107">
    <property type="component" value="Unassembled WGS sequence"/>
</dbReference>
<proteinExistence type="predicted"/>
<dbReference type="GO" id="GO:0061503">
    <property type="term" value="F:tRNA threonylcarbamoyladenosine dehydratase"/>
    <property type="evidence" value="ECO:0007669"/>
    <property type="project" value="TreeGrafter"/>
</dbReference>
<feature type="domain" description="THIF-type NAD/FAD binding fold" evidence="1">
    <location>
        <begin position="13"/>
        <end position="244"/>
    </location>
</feature>
<reference evidence="2" key="2">
    <citation type="journal article" date="2021" name="PeerJ">
        <title>Extensive microbial diversity within the chicken gut microbiome revealed by metagenomics and culture.</title>
        <authorList>
            <person name="Gilroy R."/>
            <person name="Ravi A."/>
            <person name="Getino M."/>
            <person name="Pursley I."/>
            <person name="Horton D.L."/>
            <person name="Alikhan N.F."/>
            <person name="Baker D."/>
            <person name="Gharbi K."/>
            <person name="Hall N."/>
            <person name="Watson M."/>
            <person name="Adriaenssens E.M."/>
            <person name="Foster-Nyarko E."/>
            <person name="Jarju S."/>
            <person name="Secka A."/>
            <person name="Antonio M."/>
            <person name="Oren A."/>
            <person name="Chaudhuri R.R."/>
            <person name="La Ragione R."/>
            <person name="Hildebrand F."/>
            <person name="Pallen M.J."/>
        </authorList>
    </citation>
    <scope>NUCLEOTIDE SEQUENCE</scope>
    <source>
        <strain evidence="2">ChiW3-316</strain>
    </source>
</reference>
<organism evidence="2 3">
    <name type="scientific">Candidatus Scatocola faecipullorum</name>
    <dbReference type="NCBI Taxonomy" id="2840917"/>
    <lineage>
        <taxon>Bacteria</taxon>
        <taxon>Pseudomonadati</taxon>
        <taxon>Pseudomonadota</taxon>
        <taxon>Alphaproteobacteria</taxon>
        <taxon>Rhodospirillales</taxon>
        <taxon>Rhodospirillaceae</taxon>
        <taxon>Rhodospirillaceae incertae sedis</taxon>
        <taxon>Candidatus Scatocola</taxon>
    </lineage>
</organism>
<reference evidence="2" key="1">
    <citation type="submission" date="2020-10" db="EMBL/GenBank/DDBJ databases">
        <authorList>
            <person name="Gilroy R."/>
        </authorList>
    </citation>
    <scope>NUCLEOTIDE SEQUENCE</scope>
    <source>
        <strain evidence="2">ChiW3-316</strain>
    </source>
</reference>
<gene>
    <name evidence="2" type="ORF">IAD20_06870</name>
</gene>
<dbReference type="SUPFAM" id="SSF69572">
    <property type="entry name" value="Activating enzymes of the ubiquitin-like proteins"/>
    <property type="match status" value="1"/>
</dbReference>
<comment type="caution">
    <text evidence="2">The sequence shown here is derived from an EMBL/GenBank/DDBJ whole genome shotgun (WGS) entry which is preliminary data.</text>
</comment>
<sequence length="246" mass="26850">MSANPRLMRTELLLGEDGIRRLQQACVMIVGLGAVGGYALEAVARSGVGRLILVDFDIFDETNINRQILALTSTVGRKKTAVAAERVREINPDCEIVVKDMFVDEDNLPELLDMKPDFVIDAIDSLNAKCCLIEELCRRGIPFVSSMGAALKTDPSCIKTARLNQTKNCGLSRLLRRRLKRRGVDLQSVRCVYSDEQAVLPGGGICPAEEKGTRNILGSLPTITAIFGLTVANEAIKQLSGYKTVK</sequence>